<reference evidence="6 7" key="1">
    <citation type="journal article" date="2019" name="G3 (Bethesda)">
        <title>Sequencing of a Wild Apple (Malus baccata) Genome Unravels the Differences Between Cultivated and Wild Apple Species Regarding Disease Resistance and Cold Tolerance.</title>
        <authorList>
            <person name="Chen X."/>
        </authorList>
    </citation>
    <scope>NUCLEOTIDE SEQUENCE [LARGE SCALE GENOMIC DNA]</scope>
    <source>
        <strain evidence="7">cv. Shandingzi</strain>
        <tissue evidence="6">Leaves</tissue>
    </source>
</reference>
<name>A0A540M4M3_MALBA</name>
<dbReference type="SMART" id="SM00825">
    <property type="entry name" value="PKS_KS"/>
    <property type="match status" value="1"/>
</dbReference>
<gene>
    <name evidence="6" type="ORF">C1H46_020701</name>
</gene>
<dbReference type="PANTHER" id="PTHR11712">
    <property type="entry name" value="POLYKETIDE SYNTHASE-RELATED"/>
    <property type="match status" value="1"/>
</dbReference>
<dbReference type="InterPro" id="IPR020841">
    <property type="entry name" value="PKS_Beta-ketoAc_synthase_dom"/>
</dbReference>
<dbReference type="Pfam" id="PF00109">
    <property type="entry name" value="ketoacyl-synt"/>
    <property type="match status" value="2"/>
</dbReference>
<comment type="similarity">
    <text evidence="1 4">Belongs to the thiolase-like superfamily. Beta-ketoacyl-ACP synthases family.</text>
</comment>
<dbReference type="Pfam" id="PF02801">
    <property type="entry name" value="Ketoacyl-synt_C"/>
    <property type="match status" value="1"/>
</dbReference>
<dbReference type="Gene3D" id="3.40.47.10">
    <property type="match status" value="2"/>
</dbReference>
<dbReference type="InterPro" id="IPR014031">
    <property type="entry name" value="Ketoacyl_synth_C"/>
</dbReference>
<accession>A0A540M4M3</accession>
<evidence type="ECO:0000256" key="3">
    <source>
        <dbReference type="ARBA" id="ARBA00022679"/>
    </source>
</evidence>
<dbReference type="AlphaFoldDB" id="A0A540M4M3"/>
<dbReference type="EMBL" id="VIEB01000360">
    <property type="protein sequence ID" value="TQD93697.1"/>
    <property type="molecule type" value="Genomic_DNA"/>
</dbReference>
<dbReference type="EC" id="2.3.1.41" evidence="2"/>
<keyword evidence="3 4" id="KW-0808">Transferase</keyword>
<evidence type="ECO:0000256" key="4">
    <source>
        <dbReference type="RuleBase" id="RU003694"/>
    </source>
</evidence>
<dbReference type="InterPro" id="IPR000794">
    <property type="entry name" value="Beta-ketoacyl_synthase"/>
</dbReference>
<evidence type="ECO:0000256" key="1">
    <source>
        <dbReference type="ARBA" id="ARBA00008467"/>
    </source>
</evidence>
<dbReference type="STRING" id="106549.A0A540M4M3"/>
<proteinExistence type="inferred from homology"/>
<sequence>MSVVTPLGHDSDVFYNNLLEGVSGISEIEAFDCTQFPTRIGGEIKSFSTDGWVAPKFSRRMDKFMLYLLTAGKKALADAGITEEVMETLDKAKCGVLIGSAMGGMKDLMLCGGSDSVMIPIGLGGFVACRALSQRNNDPTKASRPWDSDHIICKVVGAKSVGTFCILWFPQKRGAAIYAEFLGGSFTCDAYHMTEPHPDGAGVILCIEKALEQSGVSREDVNYINAHATSTPAGDLKEYNALIHCFGQNPELRVNSTKSMIGHLLGASGAVEAVAAVQAIRTGWIHPNINLENPDEGMDTKLLVGPKKERLDVKVALSNSFGFGGHNSSILFAPYK</sequence>
<comment type="caution">
    <text evidence="6">The sequence shown here is derived from an EMBL/GenBank/DDBJ whole genome shotgun (WGS) entry which is preliminary data.</text>
</comment>
<dbReference type="GO" id="GO:0009570">
    <property type="term" value="C:chloroplast stroma"/>
    <property type="evidence" value="ECO:0007669"/>
    <property type="project" value="TreeGrafter"/>
</dbReference>
<dbReference type="GO" id="GO:0006633">
    <property type="term" value="P:fatty acid biosynthetic process"/>
    <property type="evidence" value="ECO:0007669"/>
    <property type="project" value="TreeGrafter"/>
</dbReference>
<organism evidence="6 7">
    <name type="scientific">Malus baccata</name>
    <name type="common">Siberian crab apple</name>
    <name type="synonym">Pyrus baccata</name>
    <dbReference type="NCBI Taxonomy" id="106549"/>
    <lineage>
        <taxon>Eukaryota</taxon>
        <taxon>Viridiplantae</taxon>
        <taxon>Streptophyta</taxon>
        <taxon>Embryophyta</taxon>
        <taxon>Tracheophyta</taxon>
        <taxon>Spermatophyta</taxon>
        <taxon>Magnoliopsida</taxon>
        <taxon>eudicotyledons</taxon>
        <taxon>Gunneridae</taxon>
        <taxon>Pentapetalae</taxon>
        <taxon>rosids</taxon>
        <taxon>fabids</taxon>
        <taxon>Rosales</taxon>
        <taxon>Rosaceae</taxon>
        <taxon>Amygdaloideae</taxon>
        <taxon>Maleae</taxon>
        <taxon>Malus</taxon>
    </lineage>
</organism>
<evidence type="ECO:0000256" key="2">
    <source>
        <dbReference type="ARBA" id="ARBA00013191"/>
    </source>
</evidence>
<dbReference type="InterPro" id="IPR016039">
    <property type="entry name" value="Thiolase-like"/>
</dbReference>
<dbReference type="SUPFAM" id="SSF53901">
    <property type="entry name" value="Thiolase-like"/>
    <property type="match status" value="2"/>
</dbReference>
<dbReference type="PANTHER" id="PTHR11712:SF332">
    <property type="entry name" value="3-OXOACYL-[ACYL-CARRIER-PROTEIN] SYNTHASE II, CHLOROPLASTIC"/>
    <property type="match status" value="1"/>
</dbReference>
<dbReference type="Proteomes" id="UP000315295">
    <property type="component" value="Unassembled WGS sequence"/>
</dbReference>
<feature type="domain" description="Ketosynthase family 3 (KS3)" evidence="5">
    <location>
        <begin position="1"/>
        <end position="334"/>
    </location>
</feature>
<evidence type="ECO:0000259" key="5">
    <source>
        <dbReference type="PROSITE" id="PS52004"/>
    </source>
</evidence>
<dbReference type="CDD" id="cd00834">
    <property type="entry name" value="KAS_I_II"/>
    <property type="match status" value="1"/>
</dbReference>
<evidence type="ECO:0000313" key="6">
    <source>
        <dbReference type="EMBL" id="TQD93697.1"/>
    </source>
</evidence>
<dbReference type="GO" id="GO:0005739">
    <property type="term" value="C:mitochondrion"/>
    <property type="evidence" value="ECO:0007669"/>
    <property type="project" value="TreeGrafter"/>
</dbReference>
<dbReference type="PROSITE" id="PS52004">
    <property type="entry name" value="KS3_2"/>
    <property type="match status" value="1"/>
</dbReference>
<dbReference type="GO" id="GO:0004315">
    <property type="term" value="F:3-oxoacyl-[acyl-carrier-protein] synthase activity"/>
    <property type="evidence" value="ECO:0007669"/>
    <property type="project" value="UniProtKB-EC"/>
</dbReference>
<keyword evidence="7" id="KW-1185">Reference proteome</keyword>
<evidence type="ECO:0000313" key="7">
    <source>
        <dbReference type="Proteomes" id="UP000315295"/>
    </source>
</evidence>
<protein>
    <recommendedName>
        <fullName evidence="2">beta-ketoacyl-[acyl-carrier-protein] synthase I</fullName>
        <ecNumber evidence="2">2.3.1.41</ecNumber>
    </recommendedName>
</protein>
<dbReference type="InterPro" id="IPR014030">
    <property type="entry name" value="Ketoacyl_synth_N"/>
</dbReference>